<gene>
    <name evidence="5" type="ORF">FC83_GL003288</name>
</gene>
<dbReference type="InterPro" id="IPR000835">
    <property type="entry name" value="HTH_MarR-typ"/>
</dbReference>
<dbReference type="PATRIC" id="fig|1423734.3.peg.3339"/>
<dbReference type="SUPFAM" id="SSF46785">
    <property type="entry name" value="Winged helix' DNA-binding domain"/>
    <property type="match status" value="1"/>
</dbReference>
<evidence type="ECO:0000256" key="3">
    <source>
        <dbReference type="ARBA" id="ARBA00023163"/>
    </source>
</evidence>
<reference evidence="5 6" key="1">
    <citation type="journal article" date="2015" name="Genome Announc.">
        <title>Expanding the biotechnology potential of lactobacilli through comparative genomics of 213 strains and associated genera.</title>
        <authorList>
            <person name="Sun Z."/>
            <person name="Harris H.M."/>
            <person name="McCann A."/>
            <person name="Guo C."/>
            <person name="Argimon S."/>
            <person name="Zhang W."/>
            <person name="Yang X."/>
            <person name="Jeffery I.B."/>
            <person name="Cooney J.C."/>
            <person name="Kagawa T.F."/>
            <person name="Liu W."/>
            <person name="Song Y."/>
            <person name="Salvetti E."/>
            <person name="Wrobel A."/>
            <person name="Rasinkangas P."/>
            <person name="Parkhill J."/>
            <person name="Rea M.C."/>
            <person name="O'Sullivan O."/>
            <person name="Ritari J."/>
            <person name="Douillard F.P."/>
            <person name="Paul Ross R."/>
            <person name="Yang R."/>
            <person name="Briner A.E."/>
            <person name="Felis G.E."/>
            <person name="de Vos W.M."/>
            <person name="Barrangou R."/>
            <person name="Klaenhammer T.R."/>
            <person name="Caufield P.W."/>
            <person name="Cui Y."/>
            <person name="Zhang H."/>
            <person name="O'Toole P.W."/>
        </authorList>
    </citation>
    <scope>NUCLEOTIDE SEQUENCE [LARGE SCALE GENOMIC DNA]</scope>
    <source>
        <strain evidence="5 6">DSM 18527</strain>
    </source>
</reference>
<evidence type="ECO:0000256" key="1">
    <source>
        <dbReference type="ARBA" id="ARBA00023015"/>
    </source>
</evidence>
<dbReference type="OrthoDB" id="6462103at2"/>
<accession>X0PR48</accession>
<keyword evidence="6" id="KW-1185">Reference proteome</keyword>
<dbReference type="Pfam" id="PF12802">
    <property type="entry name" value="MarR_2"/>
    <property type="match status" value="1"/>
</dbReference>
<dbReference type="PANTHER" id="PTHR42756">
    <property type="entry name" value="TRANSCRIPTIONAL REGULATOR, MARR"/>
    <property type="match status" value="1"/>
</dbReference>
<dbReference type="InterPro" id="IPR023187">
    <property type="entry name" value="Tscrpt_reg_MarR-type_CS"/>
</dbReference>
<dbReference type="PROSITE" id="PS01117">
    <property type="entry name" value="HTH_MARR_1"/>
    <property type="match status" value="1"/>
</dbReference>
<dbReference type="PROSITE" id="PS50995">
    <property type="entry name" value="HTH_MARR_2"/>
    <property type="match status" value="1"/>
</dbReference>
<dbReference type="PRINTS" id="PR00598">
    <property type="entry name" value="HTHMARR"/>
</dbReference>
<protein>
    <recommendedName>
        <fullName evidence="4">HTH marR-type domain-containing protein</fullName>
    </recommendedName>
</protein>
<dbReference type="Gene3D" id="1.10.10.10">
    <property type="entry name" value="Winged helix-like DNA-binding domain superfamily/Winged helix DNA-binding domain"/>
    <property type="match status" value="1"/>
</dbReference>
<dbReference type="eggNOG" id="COG1846">
    <property type="taxonomic scope" value="Bacteria"/>
</dbReference>
<organism evidence="5 6">
    <name type="scientific">Agrilactobacillus composti DSM 18527 = JCM 14202</name>
    <dbReference type="NCBI Taxonomy" id="1423734"/>
    <lineage>
        <taxon>Bacteria</taxon>
        <taxon>Bacillati</taxon>
        <taxon>Bacillota</taxon>
        <taxon>Bacilli</taxon>
        <taxon>Lactobacillales</taxon>
        <taxon>Lactobacillaceae</taxon>
        <taxon>Agrilactobacillus</taxon>
    </lineage>
</organism>
<keyword evidence="2" id="KW-0238">DNA-binding</keyword>
<name>X0PR48_9LACO</name>
<keyword evidence="3" id="KW-0804">Transcription</keyword>
<dbReference type="GO" id="GO:0003700">
    <property type="term" value="F:DNA-binding transcription factor activity"/>
    <property type="evidence" value="ECO:0007669"/>
    <property type="project" value="InterPro"/>
</dbReference>
<evidence type="ECO:0000256" key="2">
    <source>
        <dbReference type="ARBA" id="ARBA00023125"/>
    </source>
</evidence>
<sequence>MTSQTSPAYDLVQQIAILNNTVTTTINQRLKPYGLNASNYFYILKIAEHPLISQSQLNDLIQMNQSSVTRSVNNLIKAGLVTKTTSAKDKRTGQLALTATGQAMYQKVAQDINGLNRKLSRQVLQPKALHQMIQQLSQALKA</sequence>
<dbReference type="Proteomes" id="UP000051236">
    <property type="component" value="Unassembled WGS sequence"/>
</dbReference>
<dbReference type="EMBL" id="AZGA01000057">
    <property type="protein sequence ID" value="KRM33205.1"/>
    <property type="molecule type" value="Genomic_DNA"/>
</dbReference>
<keyword evidence="1" id="KW-0805">Transcription regulation</keyword>
<proteinExistence type="predicted"/>
<dbReference type="InterPro" id="IPR036388">
    <property type="entry name" value="WH-like_DNA-bd_sf"/>
</dbReference>
<dbReference type="STRING" id="1423734.FC83_GL003288"/>
<dbReference type="RefSeq" id="WP_052004692.1">
    <property type="nucleotide sequence ID" value="NZ_AZGA01000057.1"/>
</dbReference>
<evidence type="ECO:0000259" key="4">
    <source>
        <dbReference type="PROSITE" id="PS50995"/>
    </source>
</evidence>
<dbReference type="GO" id="GO:0003677">
    <property type="term" value="F:DNA binding"/>
    <property type="evidence" value="ECO:0007669"/>
    <property type="project" value="UniProtKB-KW"/>
</dbReference>
<comment type="caution">
    <text evidence="5">The sequence shown here is derived from an EMBL/GenBank/DDBJ whole genome shotgun (WGS) entry which is preliminary data.</text>
</comment>
<evidence type="ECO:0000313" key="5">
    <source>
        <dbReference type="EMBL" id="KRM33205.1"/>
    </source>
</evidence>
<dbReference type="AlphaFoldDB" id="X0PR48"/>
<feature type="domain" description="HTH marR-type" evidence="4">
    <location>
        <begin position="8"/>
        <end position="138"/>
    </location>
</feature>
<dbReference type="InterPro" id="IPR036390">
    <property type="entry name" value="WH_DNA-bd_sf"/>
</dbReference>
<dbReference type="PANTHER" id="PTHR42756:SF1">
    <property type="entry name" value="TRANSCRIPTIONAL REPRESSOR OF EMRAB OPERON"/>
    <property type="match status" value="1"/>
</dbReference>
<evidence type="ECO:0000313" key="6">
    <source>
        <dbReference type="Proteomes" id="UP000051236"/>
    </source>
</evidence>
<dbReference type="SMART" id="SM00347">
    <property type="entry name" value="HTH_MARR"/>
    <property type="match status" value="1"/>
</dbReference>